<feature type="region of interest" description="Disordered" evidence="12">
    <location>
        <begin position="101"/>
        <end position="120"/>
    </location>
</feature>
<comment type="cofactor">
    <cofactor evidence="2">
        <name>heme b</name>
        <dbReference type="ChEBI" id="CHEBI:60344"/>
    </cofactor>
</comment>
<evidence type="ECO:0000256" key="2">
    <source>
        <dbReference type="ARBA" id="ARBA00001970"/>
    </source>
</evidence>
<comment type="catalytic activity">
    <reaction evidence="1">
        <text>2 a phenolic donor + H2O2 = 2 a phenolic radical donor + 2 H2O</text>
        <dbReference type="Rhea" id="RHEA:56136"/>
        <dbReference type="ChEBI" id="CHEBI:15377"/>
        <dbReference type="ChEBI" id="CHEBI:16240"/>
        <dbReference type="ChEBI" id="CHEBI:139520"/>
        <dbReference type="ChEBI" id="CHEBI:139521"/>
        <dbReference type="EC" id="1.11.1.7"/>
    </reaction>
</comment>
<keyword evidence="15" id="KW-1185">Reference proteome</keyword>
<feature type="compositionally biased region" description="Low complexity" evidence="12">
    <location>
        <begin position="103"/>
        <end position="113"/>
    </location>
</feature>
<dbReference type="EMBL" id="PQIB02000005">
    <property type="protein sequence ID" value="RLN19410.1"/>
    <property type="molecule type" value="Genomic_DNA"/>
</dbReference>
<gene>
    <name evidence="14" type="ORF">C2845_PM02G37210</name>
</gene>
<dbReference type="AlphaFoldDB" id="A0A3L6SEC8"/>
<feature type="domain" description="Plant heme peroxidase family profile" evidence="13">
    <location>
        <begin position="1"/>
        <end position="82"/>
    </location>
</feature>
<evidence type="ECO:0000256" key="6">
    <source>
        <dbReference type="ARBA" id="ARBA00022723"/>
    </source>
</evidence>
<feature type="binding site" evidence="11">
    <location>
        <position position="10"/>
    </location>
    <ligand>
        <name>Ca(2+)</name>
        <dbReference type="ChEBI" id="CHEBI:29108"/>
        <label>2</label>
    </ligand>
</feature>
<sequence length="240" mass="24779">MDFLSPNTFDSSYFGLALTKKMPLTIDRLLGMDSKTEPVLKAMEAKPTDFVPLFAKAMEKLSVLKVITGKDGEIRKTCSEFNTAPASGGSSVIRVSSLNPEDQLLGGLPQPGGRKAGGPVDPAVDAPLSPSELEAKRLKNEGKLANTNADEAAAKVLGGVVVNDGGVIQPPKVVPLIGEEPKKDAGVPAAGQVPEIGKAVGIEESKMVAPGNKVLGDEPGSKLPGPEEVKPGPKLRGAGL</sequence>
<dbReference type="Proteomes" id="UP000275267">
    <property type="component" value="Unassembled WGS sequence"/>
</dbReference>
<dbReference type="InterPro" id="IPR000823">
    <property type="entry name" value="Peroxidase_pln"/>
</dbReference>
<dbReference type="Gene3D" id="1.10.520.10">
    <property type="match status" value="1"/>
</dbReference>
<dbReference type="PROSITE" id="PS50873">
    <property type="entry name" value="PEROXIDASE_4"/>
    <property type="match status" value="1"/>
</dbReference>
<keyword evidence="6 11" id="KW-0479">Metal-binding</keyword>
<dbReference type="GO" id="GO:0005576">
    <property type="term" value="C:extracellular region"/>
    <property type="evidence" value="ECO:0007669"/>
    <property type="project" value="UniProtKB-SubCell"/>
</dbReference>
<organism evidence="14 15">
    <name type="scientific">Panicum miliaceum</name>
    <name type="common">Proso millet</name>
    <name type="synonym">Broomcorn millet</name>
    <dbReference type="NCBI Taxonomy" id="4540"/>
    <lineage>
        <taxon>Eukaryota</taxon>
        <taxon>Viridiplantae</taxon>
        <taxon>Streptophyta</taxon>
        <taxon>Embryophyta</taxon>
        <taxon>Tracheophyta</taxon>
        <taxon>Spermatophyta</taxon>
        <taxon>Magnoliopsida</taxon>
        <taxon>Liliopsida</taxon>
        <taxon>Poales</taxon>
        <taxon>Poaceae</taxon>
        <taxon>PACMAD clade</taxon>
        <taxon>Panicoideae</taxon>
        <taxon>Panicodae</taxon>
        <taxon>Paniceae</taxon>
        <taxon>Panicinae</taxon>
        <taxon>Panicum</taxon>
        <taxon>Panicum sect. Panicum</taxon>
    </lineage>
</organism>
<feature type="compositionally biased region" description="Basic and acidic residues" evidence="12">
    <location>
        <begin position="215"/>
        <end position="231"/>
    </location>
</feature>
<comment type="cofactor">
    <cofactor evidence="11">
        <name>Ca(2+)</name>
        <dbReference type="ChEBI" id="CHEBI:29108"/>
    </cofactor>
    <text evidence="11">Binds 2 calcium ions per subunit.</text>
</comment>
<dbReference type="InterPro" id="IPR002016">
    <property type="entry name" value="Haem_peroxidase"/>
</dbReference>
<keyword evidence="9" id="KW-0408">Iron</keyword>
<comment type="subcellular location">
    <subcellularLocation>
        <location evidence="3">Secreted</location>
    </subcellularLocation>
</comment>
<dbReference type="GO" id="GO:0006979">
    <property type="term" value="P:response to oxidative stress"/>
    <property type="evidence" value="ECO:0007669"/>
    <property type="project" value="InterPro"/>
</dbReference>
<keyword evidence="5" id="KW-0349">Heme</keyword>
<keyword evidence="4" id="KW-0575">Peroxidase</keyword>
<dbReference type="SUPFAM" id="SSF48113">
    <property type="entry name" value="Heme-dependent peroxidases"/>
    <property type="match status" value="1"/>
</dbReference>
<evidence type="ECO:0000256" key="5">
    <source>
        <dbReference type="ARBA" id="ARBA00022617"/>
    </source>
</evidence>
<evidence type="ECO:0000256" key="1">
    <source>
        <dbReference type="ARBA" id="ARBA00000189"/>
    </source>
</evidence>
<feature type="binding site" evidence="11">
    <location>
        <position position="2"/>
    </location>
    <ligand>
        <name>Ca(2+)</name>
        <dbReference type="ChEBI" id="CHEBI:29108"/>
        <label>2</label>
    </ligand>
</feature>
<name>A0A3L6SEC8_PANMI</name>
<keyword evidence="7 11" id="KW-0106">Calcium</keyword>
<dbReference type="PANTHER" id="PTHR31517:SF51">
    <property type="entry name" value="PEROXIDASE 55"/>
    <property type="match status" value="1"/>
</dbReference>
<evidence type="ECO:0000256" key="7">
    <source>
        <dbReference type="ARBA" id="ARBA00022837"/>
    </source>
</evidence>
<evidence type="ECO:0000256" key="10">
    <source>
        <dbReference type="ARBA" id="ARBA00023324"/>
    </source>
</evidence>
<dbReference type="GO" id="GO:0140825">
    <property type="term" value="F:lactoperoxidase activity"/>
    <property type="evidence" value="ECO:0007669"/>
    <property type="project" value="UniProtKB-EC"/>
</dbReference>
<evidence type="ECO:0000313" key="14">
    <source>
        <dbReference type="EMBL" id="RLN19410.1"/>
    </source>
</evidence>
<accession>A0A3L6SEC8</accession>
<evidence type="ECO:0000313" key="15">
    <source>
        <dbReference type="Proteomes" id="UP000275267"/>
    </source>
</evidence>
<dbReference type="PANTHER" id="PTHR31517">
    <property type="match status" value="1"/>
</dbReference>
<evidence type="ECO:0000259" key="13">
    <source>
        <dbReference type="PROSITE" id="PS50873"/>
    </source>
</evidence>
<dbReference type="GO" id="GO:0042744">
    <property type="term" value="P:hydrogen peroxide catabolic process"/>
    <property type="evidence" value="ECO:0007669"/>
    <property type="project" value="UniProtKB-KW"/>
</dbReference>
<evidence type="ECO:0000256" key="8">
    <source>
        <dbReference type="ARBA" id="ARBA00023002"/>
    </source>
</evidence>
<feature type="region of interest" description="Disordered" evidence="12">
    <location>
        <begin position="207"/>
        <end position="240"/>
    </location>
</feature>
<dbReference type="Gene3D" id="1.10.420.10">
    <property type="entry name" value="Peroxidase, domain 2"/>
    <property type="match status" value="1"/>
</dbReference>
<keyword evidence="10" id="KW-0376">Hydrogen peroxide</keyword>
<protein>
    <submittedName>
        <fullName evidence="14">Peroxidase 44-like</fullName>
    </submittedName>
</protein>
<reference evidence="15" key="1">
    <citation type="journal article" date="2019" name="Nat. Commun.">
        <title>The genome of broomcorn millet.</title>
        <authorList>
            <person name="Zou C."/>
            <person name="Miki D."/>
            <person name="Li D."/>
            <person name="Tang Q."/>
            <person name="Xiao L."/>
            <person name="Rajput S."/>
            <person name="Deng P."/>
            <person name="Jia W."/>
            <person name="Huang R."/>
            <person name="Zhang M."/>
            <person name="Sun Y."/>
            <person name="Hu J."/>
            <person name="Fu X."/>
            <person name="Schnable P.S."/>
            <person name="Li F."/>
            <person name="Zhang H."/>
            <person name="Feng B."/>
            <person name="Zhu X."/>
            <person name="Liu R."/>
            <person name="Schnable J.C."/>
            <person name="Zhu J.-K."/>
            <person name="Zhang H."/>
        </authorList>
    </citation>
    <scope>NUCLEOTIDE SEQUENCE [LARGE SCALE GENOMIC DNA]</scope>
</reference>
<keyword evidence="8" id="KW-0560">Oxidoreductase</keyword>
<comment type="caution">
    <text evidence="14">The sequence shown here is derived from an EMBL/GenBank/DDBJ whole genome shotgun (WGS) entry which is preliminary data.</text>
</comment>
<evidence type="ECO:0000256" key="9">
    <source>
        <dbReference type="ARBA" id="ARBA00023004"/>
    </source>
</evidence>
<dbReference type="InterPro" id="IPR010255">
    <property type="entry name" value="Haem_peroxidase_sf"/>
</dbReference>
<dbReference type="GO" id="GO:0020037">
    <property type="term" value="F:heme binding"/>
    <property type="evidence" value="ECO:0007669"/>
    <property type="project" value="InterPro"/>
</dbReference>
<proteinExistence type="predicted"/>
<evidence type="ECO:0000256" key="12">
    <source>
        <dbReference type="SAM" id="MobiDB-lite"/>
    </source>
</evidence>
<evidence type="ECO:0000256" key="4">
    <source>
        <dbReference type="ARBA" id="ARBA00022559"/>
    </source>
</evidence>
<dbReference type="STRING" id="4540.A0A3L6SEC8"/>
<dbReference type="GO" id="GO:0046872">
    <property type="term" value="F:metal ion binding"/>
    <property type="evidence" value="ECO:0007669"/>
    <property type="project" value="UniProtKB-KW"/>
</dbReference>
<evidence type="ECO:0000256" key="3">
    <source>
        <dbReference type="ARBA" id="ARBA00004613"/>
    </source>
</evidence>
<evidence type="ECO:0000256" key="11">
    <source>
        <dbReference type="PIRSR" id="PIRSR600823-3"/>
    </source>
</evidence>